<dbReference type="Gene3D" id="1.10.10.10">
    <property type="entry name" value="Winged helix-like DNA-binding domain superfamily/Winged helix DNA-binding domain"/>
    <property type="match status" value="1"/>
</dbReference>
<evidence type="ECO:0000259" key="4">
    <source>
        <dbReference type="Pfam" id="PF00891"/>
    </source>
</evidence>
<dbReference type="EMBL" id="JAPEVG010000167">
    <property type="protein sequence ID" value="KAJ8475150.1"/>
    <property type="molecule type" value="Genomic_DNA"/>
</dbReference>
<dbReference type="InterPro" id="IPR001077">
    <property type="entry name" value="COMT_C"/>
</dbReference>
<evidence type="ECO:0000256" key="2">
    <source>
        <dbReference type="ARBA" id="ARBA00022679"/>
    </source>
</evidence>
<comment type="caution">
    <text evidence="5">The sequence shown here is derived from an EMBL/GenBank/DDBJ whole genome shotgun (WGS) entry which is preliminary data.</text>
</comment>
<dbReference type="GO" id="GO:0008171">
    <property type="term" value="F:O-methyltransferase activity"/>
    <property type="evidence" value="ECO:0007669"/>
    <property type="project" value="InterPro"/>
</dbReference>
<evidence type="ECO:0000256" key="1">
    <source>
        <dbReference type="ARBA" id="ARBA00022603"/>
    </source>
</evidence>
<dbReference type="Proteomes" id="UP001215151">
    <property type="component" value="Unassembled WGS sequence"/>
</dbReference>
<protein>
    <recommendedName>
        <fullName evidence="4">O-methyltransferase C-terminal domain-containing protein</fullName>
    </recommendedName>
</protein>
<proteinExistence type="predicted"/>
<dbReference type="InterPro" id="IPR029063">
    <property type="entry name" value="SAM-dependent_MTases_sf"/>
</dbReference>
<dbReference type="AlphaFoldDB" id="A0AAD7TSK7"/>
<reference evidence="5" key="1">
    <citation type="submission" date="2022-11" db="EMBL/GenBank/DDBJ databases">
        <title>Genome Sequence of Cubamyces cubensis.</title>
        <authorList>
            <person name="Buettner E."/>
        </authorList>
    </citation>
    <scope>NUCLEOTIDE SEQUENCE</scope>
    <source>
        <strain evidence="5">MPL-01</strain>
    </source>
</reference>
<dbReference type="Gene3D" id="3.40.50.150">
    <property type="entry name" value="Vaccinia Virus protein VP39"/>
    <property type="match status" value="1"/>
</dbReference>
<dbReference type="PROSITE" id="PS51683">
    <property type="entry name" value="SAM_OMT_II"/>
    <property type="match status" value="1"/>
</dbReference>
<keyword evidence="1" id="KW-0489">Methyltransferase</keyword>
<evidence type="ECO:0000256" key="3">
    <source>
        <dbReference type="ARBA" id="ARBA00022691"/>
    </source>
</evidence>
<feature type="domain" description="O-methyltransferase C-terminal" evidence="4">
    <location>
        <begin position="279"/>
        <end position="428"/>
    </location>
</feature>
<name>A0AAD7TSK7_9APHY</name>
<sequence>MMTFATLRALHVCIGDAINDLARIYEARSPSALDHLDYPSLDVPHYPNAPLLPAEELSEELINDPSALLAIRHIVAACGQLCATVSRPGESLIDIAVSVHLQSCMRFMEAAHIVEILREAGPQGMHVDGIHRWVVDLRPQNAQPNPATLSSGRLAHVLRVLATAHWLREVSPDVFANNRRSSALDTGKTLDQLRAQPEKKYSDTNGLAAAVGQICEYSVSSKMTEWFLPDVRERRLPNRASRGADSTSVLYPTAFNLEFNTDFNFFEWLDLPVNAFDHERFAHAMNGTSNMEGRQDILQAFPWETLSPDAVVVDVGGGIGTASLTVAHAYPDIQVVVEDRAPVVEIAPAAWGEQYAHIITSGRISWRTRDFFTSWQPLPNGKTPNVFLLRTVLHDWPDDASRTILRHLRQGAGPETKLVIGDALLLPACKSSDPASLVAEDSPLLPNLGMASMQLYLVDIMDGMSLKFGLDDELTDSEGADR</sequence>
<keyword evidence="2" id="KW-0808">Transferase</keyword>
<organism evidence="5 6">
    <name type="scientific">Trametes cubensis</name>
    <dbReference type="NCBI Taxonomy" id="1111947"/>
    <lineage>
        <taxon>Eukaryota</taxon>
        <taxon>Fungi</taxon>
        <taxon>Dikarya</taxon>
        <taxon>Basidiomycota</taxon>
        <taxon>Agaricomycotina</taxon>
        <taxon>Agaricomycetes</taxon>
        <taxon>Polyporales</taxon>
        <taxon>Polyporaceae</taxon>
        <taxon>Trametes</taxon>
    </lineage>
</organism>
<dbReference type="PANTHER" id="PTHR43712:SF2">
    <property type="entry name" value="O-METHYLTRANSFERASE CICE"/>
    <property type="match status" value="1"/>
</dbReference>
<evidence type="ECO:0000313" key="6">
    <source>
        <dbReference type="Proteomes" id="UP001215151"/>
    </source>
</evidence>
<keyword evidence="6" id="KW-1185">Reference proteome</keyword>
<dbReference type="SUPFAM" id="SSF53335">
    <property type="entry name" value="S-adenosyl-L-methionine-dependent methyltransferases"/>
    <property type="match status" value="1"/>
</dbReference>
<evidence type="ECO:0000313" key="5">
    <source>
        <dbReference type="EMBL" id="KAJ8475150.1"/>
    </source>
</evidence>
<gene>
    <name evidence="5" type="ORF">ONZ51_g6737</name>
</gene>
<dbReference type="PANTHER" id="PTHR43712">
    <property type="entry name" value="PUTATIVE (AFU_ORTHOLOGUE AFUA_4G14580)-RELATED"/>
    <property type="match status" value="1"/>
</dbReference>
<keyword evidence="3" id="KW-0949">S-adenosyl-L-methionine</keyword>
<accession>A0AAD7TSK7</accession>
<dbReference type="GO" id="GO:0032259">
    <property type="term" value="P:methylation"/>
    <property type="evidence" value="ECO:0007669"/>
    <property type="project" value="UniProtKB-KW"/>
</dbReference>
<dbReference type="InterPro" id="IPR036388">
    <property type="entry name" value="WH-like_DNA-bd_sf"/>
</dbReference>
<dbReference type="Pfam" id="PF00891">
    <property type="entry name" value="Methyltransf_2"/>
    <property type="match status" value="1"/>
</dbReference>
<dbReference type="InterPro" id="IPR016461">
    <property type="entry name" value="COMT-like"/>
</dbReference>